<comment type="similarity">
    <text evidence="6">Belongs to the DEAD box helicase family.</text>
</comment>
<comment type="catalytic activity">
    <reaction evidence="7">
        <text>ATP + H2O = ADP + phosphate + H(+)</text>
        <dbReference type="Rhea" id="RHEA:13065"/>
        <dbReference type="ChEBI" id="CHEBI:15377"/>
        <dbReference type="ChEBI" id="CHEBI:15378"/>
        <dbReference type="ChEBI" id="CHEBI:30616"/>
        <dbReference type="ChEBI" id="CHEBI:43474"/>
        <dbReference type="ChEBI" id="CHEBI:456216"/>
        <dbReference type="EC" id="3.6.4.13"/>
    </reaction>
</comment>
<evidence type="ECO:0000259" key="10">
    <source>
        <dbReference type="PROSITE" id="PS51194"/>
    </source>
</evidence>
<dbReference type="SUPFAM" id="SSF52540">
    <property type="entry name" value="P-loop containing nucleoside triphosphate hydrolases"/>
    <property type="match status" value="2"/>
</dbReference>
<dbReference type="Pfam" id="PF00271">
    <property type="entry name" value="Helicase_C"/>
    <property type="match status" value="1"/>
</dbReference>
<evidence type="ECO:0000313" key="12">
    <source>
        <dbReference type="Proteomes" id="UP001217089"/>
    </source>
</evidence>
<keyword evidence="2 6" id="KW-0378">Hydrolase</keyword>
<feature type="region of interest" description="Disordered" evidence="8">
    <location>
        <begin position="459"/>
        <end position="482"/>
    </location>
</feature>
<gene>
    <name evidence="11" type="ORF">KUTeg_023058</name>
</gene>
<reference evidence="11 12" key="1">
    <citation type="submission" date="2022-12" db="EMBL/GenBank/DDBJ databases">
        <title>Chromosome-level genome of Tegillarca granosa.</title>
        <authorList>
            <person name="Kim J."/>
        </authorList>
    </citation>
    <scope>NUCLEOTIDE SEQUENCE [LARGE SCALE GENOMIC DNA]</scope>
    <source>
        <strain evidence="11">Teg-2019</strain>
        <tissue evidence="11">Adductor muscle</tissue>
    </source>
</reference>
<evidence type="ECO:0000256" key="4">
    <source>
        <dbReference type="ARBA" id="ARBA00022840"/>
    </source>
</evidence>
<dbReference type="PROSITE" id="PS51194">
    <property type="entry name" value="HELICASE_CTER"/>
    <property type="match status" value="1"/>
</dbReference>
<dbReference type="PANTHER" id="PTHR24031">
    <property type="entry name" value="RNA HELICASE"/>
    <property type="match status" value="1"/>
</dbReference>
<organism evidence="11 12">
    <name type="scientific">Tegillarca granosa</name>
    <name type="common">Malaysian cockle</name>
    <name type="synonym">Anadara granosa</name>
    <dbReference type="NCBI Taxonomy" id="220873"/>
    <lineage>
        <taxon>Eukaryota</taxon>
        <taxon>Metazoa</taxon>
        <taxon>Spiralia</taxon>
        <taxon>Lophotrochozoa</taxon>
        <taxon>Mollusca</taxon>
        <taxon>Bivalvia</taxon>
        <taxon>Autobranchia</taxon>
        <taxon>Pteriomorphia</taxon>
        <taxon>Arcoida</taxon>
        <taxon>Arcoidea</taxon>
        <taxon>Arcidae</taxon>
        <taxon>Tegillarca</taxon>
    </lineage>
</organism>
<feature type="domain" description="Helicase ATP-binding" evidence="9">
    <location>
        <begin position="367"/>
        <end position="441"/>
    </location>
</feature>
<evidence type="ECO:0000256" key="5">
    <source>
        <dbReference type="ARBA" id="ARBA00022884"/>
    </source>
</evidence>
<keyword evidence="5 7" id="KW-0694">RNA-binding</keyword>
<feature type="region of interest" description="Disordered" evidence="8">
    <location>
        <begin position="35"/>
        <end position="185"/>
    </location>
</feature>
<evidence type="ECO:0000256" key="7">
    <source>
        <dbReference type="RuleBase" id="RU365068"/>
    </source>
</evidence>
<feature type="domain" description="Helicase C-terminal" evidence="10">
    <location>
        <begin position="506"/>
        <end position="652"/>
    </location>
</feature>
<accession>A0ABQ9E0L4</accession>
<evidence type="ECO:0000256" key="1">
    <source>
        <dbReference type="ARBA" id="ARBA00022741"/>
    </source>
</evidence>
<feature type="compositionally biased region" description="Polar residues" evidence="8">
    <location>
        <begin position="469"/>
        <end position="479"/>
    </location>
</feature>
<dbReference type="InterPro" id="IPR000629">
    <property type="entry name" value="RNA-helicase_DEAD-box_CS"/>
</dbReference>
<comment type="caution">
    <text evidence="11">The sequence shown here is derived from an EMBL/GenBank/DDBJ whole genome shotgun (WGS) entry which is preliminary data.</text>
</comment>
<dbReference type="EC" id="3.6.4.13" evidence="7"/>
<evidence type="ECO:0000259" key="9">
    <source>
        <dbReference type="PROSITE" id="PS51192"/>
    </source>
</evidence>
<comment type="domain">
    <text evidence="7">The Q motif is unique to and characteristic of the DEAD box family of RNA helicases and controls ATP binding and hydrolysis.</text>
</comment>
<dbReference type="SMART" id="SM00490">
    <property type="entry name" value="HELICc"/>
    <property type="match status" value="1"/>
</dbReference>
<evidence type="ECO:0000256" key="3">
    <source>
        <dbReference type="ARBA" id="ARBA00022806"/>
    </source>
</evidence>
<dbReference type="InterPro" id="IPR027417">
    <property type="entry name" value="P-loop_NTPase"/>
</dbReference>
<dbReference type="Pfam" id="PF00270">
    <property type="entry name" value="DEAD"/>
    <property type="match status" value="1"/>
</dbReference>
<dbReference type="PROSITE" id="PS00039">
    <property type="entry name" value="DEAD_ATP_HELICASE"/>
    <property type="match status" value="1"/>
</dbReference>
<evidence type="ECO:0000256" key="2">
    <source>
        <dbReference type="ARBA" id="ARBA00022801"/>
    </source>
</evidence>
<dbReference type="PROSITE" id="PS51192">
    <property type="entry name" value="HELICASE_ATP_BIND_1"/>
    <property type="match status" value="1"/>
</dbReference>
<dbReference type="Gene3D" id="3.40.50.300">
    <property type="entry name" value="P-loop containing nucleotide triphosphate hydrolases"/>
    <property type="match status" value="3"/>
</dbReference>
<feature type="compositionally biased region" description="Basic and acidic residues" evidence="8">
    <location>
        <begin position="46"/>
        <end position="57"/>
    </location>
</feature>
<evidence type="ECO:0000313" key="11">
    <source>
        <dbReference type="EMBL" id="KAJ8298998.1"/>
    </source>
</evidence>
<sequence length="680" mass="77027">MALFTIQRYMGDDEDVVEDQKKSAINILEKIKSEAKARKSIKEKKLHTEIITTEKTEKKKKRKKKSKDTSDEDAEDTQDIDSYVSAEQRDDKEKKSAERLGLSEIEKKGELKHAVLYEEPESEPPKKKKKVKSVEIQSPIVNKDNKDDSDSTESPVKTKKRKKEKGINDNVLLNTPGSDGSFMTEKPVLSVSDTEAFIGDRIGKENEDLSEPEDDWMGEQINDTIDDEDKNLDGTNEIGGFTVIGEVKSKTPQKLPDWLANPSIITVDLKHQTQSVGDMKGLDTDIIEKLKENGVTHFFPVQRQVIPAILDITQNGFQVGKGGYRPSDMCISAPTGSGKTLAFVLPIIQSLRSRVPVRLNGYQSLVDIIVATPGRLVDHINKTEGFDLSQLRFLVIDEADRMMEEIKQDWLTHLQKLLFSATLSQNPEKLQMLNLFQPKLFTSVVKDDRGKVYTQNTEQVTGEEKLQNKNKNTPDTQTGEFVGKYTTPEGLTEYQIECTSAEKPLILLHLLHNMKFRHVLCFTNSVESTHRLFHLIKSIGDIEVREFSSRLHAARRSKIVQQFTNGKIDILICSDAMARGMDVDNVRYVISYDVPAYIKTYIHRIGRTARAGKAGTAITLLQNKEFFHFKKMTKEAGKPRIKELKIDREDLNPIIPAFEEALKELPQILKGEKIKRKSNG</sequence>
<dbReference type="InterPro" id="IPR001650">
    <property type="entry name" value="Helicase_C-like"/>
</dbReference>
<proteinExistence type="inferred from homology"/>
<feature type="compositionally biased region" description="Acidic residues" evidence="8">
    <location>
        <begin position="70"/>
        <end position="79"/>
    </location>
</feature>
<name>A0ABQ9E0L4_TEGGR</name>
<feature type="compositionally biased region" description="Basic and acidic residues" evidence="8">
    <location>
        <begin position="87"/>
        <end position="98"/>
    </location>
</feature>
<comment type="function">
    <text evidence="7">RNA helicase.</text>
</comment>
<dbReference type="EMBL" id="JARBDR010000921">
    <property type="protein sequence ID" value="KAJ8298998.1"/>
    <property type="molecule type" value="Genomic_DNA"/>
</dbReference>
<keyword evidence="12" id="KW-1185">Reference proteome</keyword>
<dbReference type="CDD" id="cd18787">
    <property type="entry name" value="SF2_C_DEAD"/>
    <property type="match status" value="1"/>
</dbReference>
<feature type="compositionally biased region" description="Basic and acidic residues" evidence="8">
    <location>
        <begin position="104"/>
        <end position="116"/>
    </location>
</feature>
<keyword evidence="4 6" id="KW-0067">ATP-binding</keyword>
<evidence type="ECO:0000256" key="6">
    <source>
        <dbReference type="RuleBase" id="RU000492"/>
    </source>
</evidence>
<dbReference type="CDD" id="cd17956">
    <property type="entry name" value="DEADc_DDX51"/>
    <property type="match status" value="1"/>
</dbReference>
<dbReference type="InterPro" id="IPR014001">
    <property type="entry name" value="Helicase_ATP-bd"/>
</dbReference>
<dbReference type="Proteomes" id="UP001217089">
    <property type="component" value="Unassembled WGS sequence"/>
</dbReference>
<dbReference type="InterPro" id="IPR011545">
    <property type="entry name" value="DEAD/DEAH_box_helicase_dom"/>
</dbReference>
<evidence type="ECO:0000256" key="8">
    <source>
        <dbReference type="SAM" id="MobiDB-lite"/>
    </source>
</evidence>
<keyword evidence="1 6" id="KW-0547">Nucleotide-binding</keyword>
<keyword evidence="3 6" id="KW-0347">Helicase</keyword>
<protein>
    <recommendedName>
        <fullName evidence="7">ATP-dependent RNA helicase</fullName>
        <ecNumber evidence="7">3.6.4.13</ecNumber>
    </recommendedName>
</protein>
<dbReference type="SMART" id="SM00487">
    <property type="entry name" value="DEXDc"/>
    <property type="match status" value="1"/>
</dbReference>